<dbReference type="Proteomes" id="UP001059824">
    <property type="component" value="Chromosome"/>
</dbReference>
<dbReference type="EMBL" id="CP045921">
    <property type="protein sequence ID" value="QHN42560.1"/>
    <property type="molecule type" value="Genomic_DNA"/>
</dbReference>
<dbReference type="InterPro" id="IPR026170">
    <property type="entry name" value="FAM173A/B"/>
</dbReference>
<gene>
    <name evidence="4" type="ORF">GII36_01690</name>
</gene>
<keyword evidence="2" id="KW-0808">Transferase</keyword>
<organism evidence="4 5">
    <name type="scientific">Candidatus Mycosynbacter amalyticus</name>
    <dbReference type="NCBI Taxonomy" id="2665156"/>
    <lineage>
        <taxon>Bacteria</taxon>
        <taxon>Candidatus Saccharimonadota</taxon>
        <taxon>Candidatus Saccharimonadota incertae sedis</taxon>
        <taxon>Candidatus Mycosynbacter</taxon>
    </lineage>
</organism>
<dbReference type="SUPFAM" id="SSF53335">
    <property type="entry name" value="S-adenosyl-L-methionine-dependent methyltransferases"/>
    <property type="match status" value="1"/>
</dbReference>
<evidence type="ECO:0008006" key="6">
    <source>
        <dbReference type="Google" id="ProtNLM"/>
    </source>
</evidence>
<evidence type="ECO:0000256" key="3">
    <source>
        <dbReference type="ARBA" id="ARBA00022691"/>
    </source>
</evidence>
<dbReference type="AlphaFoldDB" id="A0A857MPG4"/>
<dbReference type="GO" id="GO:0016279">
    <property type="term" value="F:protein-lysine N-methyltransferase activity"/>
    <property type="evidence" value="ECO:0007669"/>
    <property type="project" value="InterPro"/>
</dbReference>
<dbReference type="Gene3D" id="3.40.50.150">
    <property type="entry name" value="Vaccinia Virus protein VP39"/>
    <property type="match status" value="1"/>
</dbReference>
<dbReference type="PANTHER" id="PTHR13610:SF9">
    <property type="entry name" value="FI06469P"/>
    <property type="match status" value="1"/>
</dbReference>
<protein>
    <recommendedName>
        <fullName evidence="6">Methyltransferase domain-containing protein</fullName>
    </recommendedName>
</protein>
<proteinExistence type="predicted"/>
<evidence type="ECO:0000256" key="2">
    <source>
        <dbReference type="ARBA" id="ARBA00022679"/>
    </source>
</evidence>
<dbReference type="KEGG" id="mama:GII36_01690"/>
<accession>A0A857MPG4</accession>
<dbReference type="RefSeq" id="WP_260763955.1">
    <property type="nucleotide sequence ID" value="NZ_CP045921.1"/>
</dbReference>
<reference evidence="4" key="1">
    <citation type="journal article" date="2021" name="Nat. Microbiol.">
        <title>Cocultivation of an ultrasmall environmental parasitic bacterium with lytic ability against bacteria associated with wastewater foams.</title>
        <authorList>
            <person name="Batinovic S."/>
            <person name="Rose J.J.A."/>
            <person name="Ratcliffe J."/>
            <person name="Seviour R.J."/>
            <person name="Petrovski S."/>
        </authorList>
    </citation>
    <scope>NUCLEOTIDE SEQUENCE</scope>
    <source>
        <strain evidence="4">JR1</strain>
    </source>
</reference>
<name>A0A857MPG4_9BACT</name>
<dbReference type="PANTHER" id="PTHR13610">
    <property type="entry name" value="METHYLTRANSFERASE DOMAIN-CONTAINING PROTEIN"/>
    <property type="match status" value="1"/>
</dbReference>
<dbReference type="GO" id="GO:0032259">
    <property type="term" value="P:methylation"/>
    <property type="evidence" value="ECO:0007669"/>
    <property type="project" value="UniProtKB-KW"/>
</dbReference>
<dbReference type="InterPro" id="IPR029063">
    <property type="entry name" value="SAM-dependent_MTases_sf"/>
</dbReference>
<keyword evidence="5" id="KW-1185">Reference proteome</keyword>
<sequence>MLTIFVVIVAVILLVFLGTVLVGAPYVPTQQRELAEAFDELRPLGKDDVVLDIGSGDGVVLRAAALRGAQAVGYELNPFLVVASRLRLRHVKPRPRVELRNLWTTQFPDDVTLVYTFGESRDIAKMYQKVEQEAARLGRPLEFVSYGFAVPSVAATRQHRAHFLYHISPLHPEKPQV</sequence>
<evidence type="ECO:0000313" key="4">
    <source>
        <dbReference type="EMBL" id="QHN42560.1"/>
    </source>
</evidence>
<keyword evidence="3" id="KW-0949">S-adenosyl-L-methionine</keyword>
<evidence type="ECO:0000256" key="1">
    <source>
        <dbReference type="ARBA" id="ARBA00022603"/>
    </source>
</evidence>
<evidence type="ECO:0000313" key="5">
    <source>
        <dbReference type="Proteomes" id="UP001059824"/>
    </source>
</evidence>
<keyword evidence="1" id="KW-0489">Methyltransferase</keyword>